<reference evidence="2" key="1">
    <citation type="submission" date="2019-08" db="EMBL/GenBank/DDBJ databases">
        <authorList>
            <person name="Kucharzyk K."/>
            <person name="Murdoch R.W."/>
            <person name="Higgins S."/>
            <person name="Loffler F."/>
        </authorList>
    </citation>
    <scope>NUCLEOTIDE SEQUENCE</scope>
</reference>
<evidence type="ECO:0000256" key="1">
    <source>
        <dbReference type="SAM" id="MobiDB-lite"/>
    </source>
</evidence>
<feature type="region of interest" description="Disordered" evidence="1">
    <location>
        <begin position="1"/>
        <end position="34"/>
    </location>
</feature>
<sequence>MHDFVPFVKRRRGKNRKKEKKESGQGKRTSLKTELTPYQKERIGLTGVRWRIRDVREAHHNNADASCSGVIYGNGSIDKGGRLVGLPGEFVSGYSYNGYMQLQQGWLRR</sequence>
<evidence type="ECO:0000313" key="2">
    <source>
        <dbReference type="EMBL" id="MPM89072.1"/>
    </source>
</evidence>
<proteinExistence type="predicted"/>
<name>A0A645DKI1_9ZZZZ</name>
<accession>A0A645DKI1</accession>
<dbReference type="AlphaFoldDB" id="A0A645DKI1"/>
<organism evidence="2">
    <name type="scientific">bioreactor metagenome</name>
    <dbReference type="NCBI Taxonomy" id="1076179"/>
    <lineage>
        <taxon>unclassified sequences</taxon>
        <taxon>metagenomes</taxon>
        <taxon>ecological metagenomes</taxon>
    </lineage>
</organism>
<gene>
    <name evidence="2" type="ORF">SDC9_136180</name>
</gene>
<protein>
    <submittedName>
        <fullName evidence="2">Uncharacterized protein</fullName>
    </submittedName>
</protein>
<comment type="caution">
    <text evidence="2">The sequence shown here is derived from an EMBL/GenBank/DDBJ whole genome shotgun (WGS) entry which is preliminary data.</text>
</comment>
<dbReference type="EMBL" id="VSSQ01036568">
    <property type="protein sequence ID" value="MPM89072.1"/>
    <property type="molecule type" value="Genomic_DNA"/>
</dbReference>
<feature type="compositionally biased region" description="Basic residues" evidence="1">
    <location>
        <begin position="8"/>
        <end position="19"/>
    </location>
</feature>